<accession>E6K0V0</accession>
<dbReference type="Pfam" id="PF16450">
    <property type="entry name" value="Prot_ATP_ID_OB_C"/>
    <property type="match status" value="1"/>
</dbReference>
<reference evidence="7 8" key="1">
    <citation type="submission" date="2010-12" db="EMBL/GenBank/DDBJ databases">
        <authorList>
            <person name="Muzny D."/>
            <person name="Qin X."/>
            <person name="Buhay C."/>
            <person name="Dugan-Rocha S."/>
            <person name="Ding Y."/>
            <person name="Chen G."/>
            <person name="Hawes A."/>
            <person name="Holder M."/>
            <person name="Jhangiani S."/>
            <person name="Johnson A."/>
            <person name="Khan Z."/>
            <person name="Li Z."/>
            <person name="Liu W."/>
            <person name="Liu X."/>
            <person name="Perez L."/>
            <person name="Shen H."/>
            <person name="Wang Q."/>
            <person name="Watt J."/>
            <person name="Xi L."/>
            <person name="Xin Y."/>
            <person name="Zhou J."/>
            <person name="Deng J."/>
            <person name="Jiang H."/>
            <person name="Liu Y."/>
            <person name="Qu J."/>
            <person name="Song X.-Z."/>
            <person name="Zhang L."/>
            <person name="Villasana D."/>
            <person name="Johnson A."/>
            <person name="Liu J."/>
            <person name="Liyanage D."/>
            <person name="Lorensuhewa L."/>
            <person name="Robinson T."/>
            <person name="Song A."/>
            <person name="Song B.-B."/>
            <person name="Dinh H."/>
            <person name="Thornton R."/>
            <person name="Coyle M."/>
            <person name="Francisco L."/>
            <person name="Jackson L."/>
            <person name="Javaid M."/>
            <person name="Korchina V."/>
            <person name="Kovar C."/>
            <person name="Mata R."/>
            <person name="Mathew T."/>
            <person name="Ngo R."/>
            <person name="Nguyen L."/>
            <person name="Nguyen N."/>
            <person name="Okwuonu G."/>
            <person name="Ongeri F."/>
            <person name="Pham C."/>
            <person name="Simmons D."/>
            <person name="Wilczek-Boney K."/>
            <person name="Hale W."/>
            <person name="Jakkamsetti A."/>
            <person name="Pham P."/>
            <person name="Ruth R."/>
            <person name="San Lucas F."/>
            <person name="Warren J."/>
            <person name="Zhang J."/>
            <person name="Zhao Z."/>
            <person name="Zhou C."/>
            <person name="Zhu D."/>
            <person name="Lee S."/>
            <person name="Bess C."/>
            <person name="Blankenburg K."/>
            <person name="Forbes L."/>
            <person name="Fu Q."/>
            <person name="Gubbala S."/>
            <person name="Hirani K."/>
            <person name="Jayaseelan J.C."/>
            <person name="Lara F."/>
            <person name="Munidasa M."/>
            <person name="Palculict T."/>
            <person name="Patil S."/>
            <person name="Pu L.-L."/>
            <person name="Saada N."/>
            <person name="Tang L."/>
            <person name="Weissenberger G."/>
            <person name="Zhu Y."/>
            <person name="Hemphill L."/>
            <person name="Shang Y."/>
            <person name="Youmans B."/>
            <person name="Ayvaz T."/>
            <person name="Ross M."/>
            <person name="Santibanez J."/>
            <person name="Aqrawi P."/>
            <person name="Gross S."/>
            <person name="Joshi V."/>
            <person name="Fowler G."/>
            <person name="Nazareth L."/>
            <person name="Reid J."/>
            <person name="Worley K."/>
            <person name="Petrosino J."/>
            <person name="Highlander S."/>
            <person name="Gibbs R."/>
        </authorList>
    </citation>
    <scope>NUCLEOTIDE SEQUENCE [LARGE SCALE GENOMIC DNA]</scope>
    <source>
        <strain evidence="7 8">DSM 10105</strain>
    </source>
</reference>
<dbReference type="Pfam" id="PF00004">
    <property type="entry name" value="AAA"/>
    <property type="match status" value="1"/>
</dbReference>
<sequence length="573" mass="63042">MDYEEARAGSQGMNQTVGREADQERRRGTSPEKSRDDLEKKNELLSQALMRASDELTKMKASLAGMKEGELTEAVFVKIESSLFDARSRRQEARVLVSVGSRRLVVPVSADLDAARLEPGQRVYLNDRNLLVKATGVATEGQIYTVRQSLPGSRLVVADNAGNKMVVRRAHTLLDTQLDAEDTVLVDPTSRFALEAVEPTDGQELVLEEVPRVSFADIGGLERQVEEIKDAVELPFLHRALYERYGLKPPQGVLLYGPPGNGKTMIAKAIAHSLAQGFADEHEQTDPSAPGIPGARGVFLSVKGPELLSKYVGEAERIIREVFDRARERAASGVPVIVFIDEMDSLLRTRGSGVSSDMETTIVPQFLTELDGIDELNNVIVIGTSNRIDIIDPAVLRPGRLDVKIKVPRPELPQAKSILSRYLTADLPLEKGYKAENMIALLADEAYARSDSKHVCDIINTQGIASPVYFSDLISGAILRNIVDRVKTKAVKASLASEDKRATVAISREMIMDAVEEEYVETVDSVSQTTVEQWARVNGIAVGDIRRIEPSPHGRRTGSDRRARVADLEEELW</sequence>
<dbReference type="KEGG" id="pdo:PSDT_1162"/>
<dbReference type="NCBIfam" id="TIGR03689">
    <property type="entry name" value="pup_AAA"/>
    <property type="match status" value="1"/>
</dbReference>
<dbReference type="Gene3D" id="2.40.50.140">
    <property type="entry name" value="Nucleic acid-binding proteins"/>
    <property type="match status" value="2"/>
</dbReference>
<dbReference type="eggNOG" id="COG1222">
    <property type="taxonomic scope" value="Bacteria"/>
</dbReference>
<evidence type="ECO:0000313" key="7">
    <source>
        <dbReference type="EMBL" id="EFT83431.1"/>
    </source>
</evidence>
<dbReference type="GO" id="GO:0016887">
    <property type="term" value="F:ATP hydrolysis activity"/>
    <property type="evidence" value="ECO:0007669"/>
    <property type="project" value="InterPro"/>
</dbReference>
<evidence type="ECO:0000256" key="3">
    <source>
        <dbReference type="ARBA" id="ARBA00023054"/>
    </source>
</evidence>
<dbReference type="PATRIC" id="fig|864564.6.peg.1275"/>
<dbReference type="GO" id="GO:0005524">
    <property type="term" value="F:ATP binding"/>
    <property type="evidence" value="ECO:0007669"/>
    <property type="project" value="UniProtKB-KW"/>
</dbReference>
<dbReference type="EMBL" id="AEON01000001">
    <property type="protein sequence ID" value="EFT83431.1"/>
    <property type="molecule type" value="Genomic_DNA"/>
</dbReference>
<evidence type="ECO:0000256" key="2">
    <source>
        <dbReference type="ARBA" id="ARBA00022840"/>
    </source>
</evidence>
<evidence type="ECO:0000256" key="1">
    <source>
        <dbReference type="ARBA" id="ARBA00022741"/>
    </source>
</evidence>
<dbReference type="Gene3D" id="3.40.50.300">
    <property type="entry name" value="P-loop containing nucleotide triphosphate hydrolases"/>
    <property type="match status" value="1"/>
</dbReference>
<feature type="region of interest" description="Disordered" evidence="5">
    <location>
        <begin position="1"/>
        <end position="40"/>
    </location>
</feature>
<feature type="domain" description="AAA+ ATPase" evidence="6">
    <location>
        <begin position="249"/>
        <end position="411"/>
    </location>
</feature>
<dbReference type="RefSeq" id="WP_006290226.1">
    <property type="nucleotide sequence ID" value="NZ_AP012333.1"/>
</dbReference>
<gene>
    <name evidence="7" type="primary">arc</name>
    <name evidence="7" type="ORF">HMPREF0620_0436</name>
</gene>
<dbReference type="PANTHER" id="PTHR23077">
    <property type="entry name" value="AAA-FAMILY ATPASE"/>
    <property type="match status" value="1"/>
</dbReference>
<dbReference type="InterPro" id="IPR003960">
    <property type="entry name" value="ATPase_AAA_CS"/>
</dbReference>
<keyword evidence="7" id="KW-0378">Hydrolase</keyword>
<keyword evidence="8" id="KW-1185">Reference proteome</keyword>
<keyword evidence="3" id="KW-0175">Coiled coil</keyword>
<proteinExistence type="inferred from homology"/>
<dbReference type="GO" id="GO:0010498">
    <property type="term" value="P:proteasomal protein catabolic process"/>
    <property type="evidence" value="ECO:0007669"/>
    <property type="project" value="InterPro"/>
</dbReference>
<dbReference type="PROSITE" id="PS00674">
    <property type="entry name" value="AAA"/>
    <property type="match status" value="1"/>
</dbReference>
<dbReference type="InterPro" id="IPR022482">
    <property type="entry name" value="Proteasome_ATPase"/>
</dbReference>
<dbReference type="InterPro" id="IPR032501">
    <property type="entry name" value="Prot_ATP_ID_OB_2nd"/>
</dbReference>
<dbReference type="Proteomes" id="UP000004946">
    <property type="component" value="Chromosome"/>
</dbReference>
<dbReference type="GO" id="GO:0019941">
    <property type="term" value="P:modification-dependent protein catabolic process"/>
    <property type="evidence" value="ECO:0007669"/>
    <property type="project" value="InterPro"/>
</dbReference>
<protein>
    <submittedName>
        <fullName evidence="7">Proteasome ATPase</fullName>
        <ecNumber evidence="7">3.6.4.8</ecNumber>
    </submittedName>
</protein>
<dbReference type="HOGENOM" id="CLU_036054_0_0_11"/>
<dbReference type="FunFam" id="3.40.50.300:FF:001025">
    <property type="entry name" value="ATPase family, AAA domain-containing 2B"/>
    <property type="match status" value="1"/>
</dbReference>
<feature type="compositionally biased region" description="Basic and acidic residues" evidence="5">
    <location>
        <begin position="19"/>
        <end position="40"/>
    </location>
</feature>
<dbReference type="GO" id="GO:0000502">
    <property type="term" value="C:proteasome complex"/>
    <property type="evidence" value="ECO:0007669"/>
    <property type="project" value="UniProtKB-KW"/>
</dbReference>
<dbReference type="InterPro" id="IPR027417">
    <property type="entry name" value="P-loop_NTPase"/>
</dbReference>
<dbReference type="InterPro" id="IPR003593">
    <property type="entry name" value="AAA+_ATPase"/>
</dbReference>
<evidence type="ECO:0000313" key="8">
    <source>
        <dbReference type="Proteomes" id="UP000004946"/>
    </source>
</evidence>
<dbReference type="EC" id="3.6.4.8" evidence="7"/>
<dbReference type="Gene3D" id="1.10.8.60">
    <property type="match status" value="1"/>
</dbReference>
<dbReference type="InterPro" id="IPR012340">
    <property type="entry name" value="NA-bd_OB-fold"/>
</dbReference>
<evidence type="ECO:0000259" key="6">
    <source>
        <dbReference type="SMART" id="SM00382"/>
    </source>
</evidence>
<dbReference type="InterPro" id="IPR041626">
    <property type="entry name" value="Prot_ATP_ID_OB_N"/>
</dbReference>
<name>E6K0V0_PARDN</name>
<keyword evidence="1 4" id="KW-0547">Nucleotide-binding</keyword>
<dbReference type="Pfam" id="PF17758">
    <property type="entry name" value="Prot_ATP_ID_OB_N"/>
    <property type="match status" value="1"/>
</dbReference>
<evidence type="ECO:0000256" key="4">
    <source>
        <dbReference type="RuleBase" id="RU003651"/>
    </source>
</evidence>
<keyword evidence="2 4" id="KW-0067">ATP-binding</keyword>
<dbReference type="SMART" id="SM00382">
    <property type="entry name" value="AAA"/>
    <property type="match status" value="1"/>
</dbReference>
<dbReference type="SUPFAM" id="SSF52540">
    <property type="entry name" value="P-loop containing nucleoside triphosphate hydrolases"/>
    <property type="match status" value="1"/>
</dbReference>
<comment type="caution">
    <text evidence="7">The sequence shown here is derived from an EMBL/GenBank/DDBJ whole genome shotgun (WGS) entry which is preliminary data.</text>
</comment>
<dbReference type="PANTHER" id="PTHR23077:SF144">
    <property type="entry name" value="PROTEASOME-ASSOCIATED ATPASE"/>
    <property type="match status" value="1"/>
</dbReference>
<dbReference type="AlphaFoldDB" id="E6K0V0"/>
<keyword evidence="7" id="KW-0647">Proteasome</keyword>
<comment type="similarity">
    <text evidence="4">Belongs to the AAA ATPase family.</text>
</comment>
<dbReference type="InterPro" id="IPR003959">
    <property type="entry name" value="ATPase_AAA_core"/>
</dbReference>
<evidence type="ECO:0000256" key="5">
    <source>
        <dbReference type="SAM" id="MobiDB-lite"/>
    </source>
</evidence>
<dbReference type="InterPro" id="IPR050168">
    <property type="entry name" value="AAA_ATPase_domain"/>
</dbReference>
<organism evidence="7 8">
    <name type="scientific">Parascardovia denticolens DSM 10105 = JCM 12538</name>
    <dbReference type="NCBI Taxonomy" id="864564"/>
    <lineage>
        <taxon>Bacteria</taxon>
        <taxon>Bacillati</taxon>
        <taxon>Actinomycetota</taxon>
        <taxon>Actinomycetes</taxon>
        <taxon>Bifidobacteriales</taxon>
        <taxon>Bifidobacteriaceae</taxon>
        <taxon>Parascardovia</taxon>
    </lineage>
</organism>